<dbReference type="AlphaFoldDB" id="C7NET5"/>
<evidence type="ECO:0000256" key="1">
    <source>
        <dbReference type="SAM" id="MobiDB-lite"/>
    </source>
</evidence>
<accession>C7NET5</accession>
<feature type="compositionally biased region" description="Low complexity" evidence="1">
    <location>
        <begin position="27"/>
        <end position="36"/>
    </location>
</feature>
<name>C7NET5_KYTSD</name>
<dbReference type="HOGENOM" id="CLU_1249277_0_0_11"/>
<dbReference type="KEGG" id="kse:Ksed_06990"/>
<gene>
    <name evidence="2" type="ordered locus">Ksed_06990</name>
</gene>
<evidence type="ECO:0000313" key="2">
    <source>
        <dbReference type="EMBL" id="ACV05759.1"/>
    </source>
</evidence>
<keyword evidence="3" id="KW-1185">Reference proteome</keyword>
<feature type="region of interest" description="Disordered" evidence="1">
    <location>
        <begin position="1"/>
        <end position="73"/>
    </location>
</feature>
<sequence length="221" mass="23337">MTVMVGLIAAGCGDSSDGRAQGADTAPSSVESSSPAPSSPSPSPSPSTARRHIEASGPSYRDLEDASTRSTSAGAIRATVLRQIRTTDRLDPVQEDSPALEYDLWEVRVDEAPGADATPRSLVVAQVANTANQSHSGPGPRLQEGARGVLVLGTAMSDEWVHPEFGWVYYPVAFYGEEGKGQLRDRATERLAAASPQGRTVDEVLREANQGVTFHASTMTD</sequence>
<proteinExistence type="predicted"/>
<protein>
    <submittedName>
        <fullName evidence="2">Uncharacterized protein</fullName>
    </submittedName>
</protein>
<dbReference type="Proteomes" id="UP000006666">
    <property type="component" value="Chromosome"/>
</dbReference>
<dbReference type="EMBL" id="CP001686">
    <property type="protein sequence ID" value="ACV05759.1"/>
    <property type="molecule type" value="Genomic_DNA"/>
</dbReference>
<evidence type="ECO:0000313" key="3">
    <source>
        <dbReference type="Proteomes" id="UP000006666"/>
    </source>
</evidence>
<reference evidence="2 3" key="1">
    <citation type="journal article" date="2009" name="Stand. Genomic Sci.">
        <title>Complete genome sequence of Kytococcus sedentarius type strain (541).</title>
        <authorList>
            <person name="Sims D."/>
            <person name="Brettin T."/>
            <person name="Detter J.C."/>
            <person name="Han C."/>
            <person name="Lapidus A."/>
            <person name="Copeland A."/>
            <person name="Glavina Del Rio T."/>
            <person name="Nolan M."/>
            <person name="Chen F."/>
            <person name="Lucas S."/>
            <person name="Tice H."/>
            <person name="Cheng J.F."/>
            <person name="Bruce D."/>
            <person name="Goodwin L."/>
            <person name="Pitluck S."/>
            <person name="Ovchinnikova G."/>
            <person name="Pati A."/>
            <person name="Ivanova N."/>
            <person name="Mavrommatis K."/>
            <person name="Chen A."/>
            <person name="Palaniappan K."/>
            <person name="D'haeseleer P."/>
            <person name="Chain P."/>
            <person name="Bristow J."/>
            <person name="Eisen J.A."/>
            <person name="Markowitz V."/>
            <person name="Hugenholtz P."/>
            <person name="Schneider S."/>
            <person name="Goker M."/>
            <person name="Pukall R."/>
            <person name="Kyrpides N.C."/>
            <person name="Klenk H.P."/>
        </authorList>
    </citation>
    <scope>NUCLEOTIDE SEQUENCE [LARGE SCALE GENOMIC DNA]</scope>
    <source>
        <strain evidence="3">ATCC 14392 / DSM 20547 / JCM 11482 / CCUG 33030 / NBRC 15357 / NCTC 11040 / CCM 314 / 541</strain>
    </source>
</reference>
<organism evidence="2 3">
    <name type="scientific">Kytococcus sedentarius (strain ATCC 14392 / DSM 20547 / JCM 11482 / CCUG 33030 / NBRC 15357 / NCTC 11040 / CCM 314 / 541)</name>
    <name type="common">Micrococcus sedentarius</name>
    <dbReference type="NCBI Taxonomy" id="478801"/>
    <lineage>
        <taxon>Bacteria</taxon>
        <taxon>Bacillati</taxon>
        <taxon>Actinomycetota</taxon>
        <taxon>Actinomycetes</taxon>
        <taxon>Micrococcales</taxon>
        <taxon>Kytococcaceae</taxon>
        <taxon>Kytococcus</taxon>
    </lineage>
</organism>